<feature type="transmembrane region" description="Helical" evidence="1">
    <location>
        <begin position="188"/>
        <end position="219"/>
    </location>
</feature>
<gene>
    <name evidence="2" type="ORF">K2U94_15560</name>
</gene>
<feature type="transmembrane region" description="Helical" evidence="1">
    <location>
        <begin position="244"/>
        <end position="272"/>
    </location>
</feature>
<comment type="caution">
    <text evidence="2">The sequence shown here is derived from an EMBL/GenBank/DDBJ whole genome shotgun (WGS) entry which is preliminary data.</text>
</comment>
<sequence length="285" mass="31124">MWIRNPAEWGAVQIAASGHALRSIGRAMFRPDVDKSLAPQVRRISFADLRNALGQGFDDFLFFRDDVIFICLIYPAVGLALTWAISHSHALPLLFPVFAGFALIGPFAAVWLYEMSRRRERGEKANWIDGFKAFASQSAAEIFKLGLLLIAIYGLWILAAWKIYVLTIGPEMPASLTSLTSNVFTTHAGWTMIAVGCGVGFIFALVVFAISVVSFPLLLDRKVTIFTAIATSIRACEANPGPMLAWGLIIATGLALGMLSALTALIVVLPVLGHATWRLYRKVVV</sequence>
<proteinExistence type="predicted"/>
<dbReference type="Proteomes" id="UP001139104">
    <property type="component" value="Unassembled WGS sequence"/>
</dbReference>
<keyword evidence="1" id="KW-1133">Transmembrane helix</keyword>
<keyword evidence="1" id="KW-0472">Membrane</keyword>
<accession>A0ABS9Z901</accession>
<evidence type="ECO:0000313" key="2">
    <source>
        <dbReference type="EMBL" id="MCI4684160.1"/>
    </source>
</evidence>
<protein>
    <submittedName>
        <fullName evidence="2">DUF2189 domain-containing protein</fullName>
    </submittedName>
</protein>
<evidence type="ECO:0000256" key="1">
    <source>
        <dbReference type="SAM" id="Phobius"/>
    </source>
</evidence>
<dbReference type="EMBL" id="JAIVFP010000001">
    <property type="protein sequence ID" value="MCI4684160.1"/>
    <property type="molecule type" value="Genomic_DNA"/>
</dbReference>
<dbReference type="InterPro" id="IPR018692">
    <property type="entry name" value="DUF2189"/>
</dbReference>
<reference evidence="2" key="1">
    <citation type="journal article" date="2022" name="ISME J.">
        <title>Identification of active gaseous-alkane degraders at natural gas seeps.</title>
        <authorList>
            <person name="Farhan Ul Haque M."/>
            <person name="Hernandez M."/>
            <person name="Crombie A.T."/>
            <person name="Murrell J.C."/>
        </authorList>
    </citation>
    <scope>NUCLEOTIDE SEQUENCE</scope>
    <source>
        <strain evidence="2">PC2</strain>
    </source>
</reference>
<dbReference type="Pfam" id="PF09955">
    <property type="entry name" value="DUF2189"/>
    <property type="match status" value="1"/>
</dbReference>
<organism evidence="2 3">
    <name type="scientific">Candidatus Rhodoblastus alkanivorans</name>
    <dbReference type="NCBI Taxonomy" id="2954117"/>
    <lineage>
        <taxon>Bacteria</taxon>
        <taxon>Pseudomonadati</taxon>
        <taxon>Pseudomonadota</taxon>
        <taxon>Alphaproteobacteria</taxon>
        <taxon>Hyphomicrobiales</taxon>
        <taxon>Rhodoblastaceae</taxon>
        <taxon>Rhodoblastus</taxon>
    </lineage>
</organism>
<feature type="transmembrane region" description="Helical" evidence="1">
    <location>
        <begin position="91"/>
        <end position="113"/>
    </location>
</feature>
<feature type="transmembrane region" description="Helical" evidence="1">
    <location>
        <begin position="145"/>
        <end position="168"/>
    </location>
</feature>
<dbReference type="RefSeq" id="WP_243068070.1">
    <property type="nucleotide sequence ID" value="NZ_JAIVFK010000015.1"/>
</dbReference>
<name>A0ABS9Z901_9HYPH</name>
<feature type="transmembrane region" description="Helical" evidence="1">
    <location>
        <begin position="67"/>
        <end position="85"/>
    </location>
</feature>
<keyword evidence="1" id="KW-0812">Transmembrane</keyword>
<evidence type="ECO:0000313" key="3">
    <source>
        <dbReference type="Proteomes" id="UP001139104"/>
    </source>
</evidence>
<keyword evidence="3" id="KW-1185">Reference proteome</keyword>